<keyword evidence="4" id="KW-0645">Protease</keyword>
<dbReference type="PROSITE" id="PS00973">
    <property type="entry name" value="USP_2"/>
    <property type="match status" value="1"/>
</dbReference>
<dbReference type="PROSITE" id="PS50235">
    <property type="entry name" value="USP_3"/>
    <property type="match status" value="1"/>
</dbReference>
<dbReference type="SUPFAM" id="SSF54001">
    <property type="entry name" value="Cysteine proteinases"/>
    <property type="match status" value="1"/>
</dbReference>
<keyword evidence="7" id="KW-0788">Thiol protease</keyword>
<dbReference type="Proteomes" id="UP001497382">
    <property type="component" value="Unassembled WGS sequence"/>
</dbReference>
<keyword evidence="6" id="KW-0378">Hydrolase</keyword>
<keyword evidence="5" id="KW-0833">Ubl conjugation pathway</keyword>
<evidence type="ECO:0000256" key="7">
    <source>
        <dbReference type="ARBA" id="ARBA00022807"/>
    </source>
</evidence>
<evidence type="ECO:0000256" key="4">
    <source>
        <dbReference type="ARBA" id="ARBA00022670"/>
    </source>
</evidence>
<comment type="caution">
    <text evidence="9">The sequence shown here is derived from an EMBL/GenBank/DDBJ whole genome shotgun (WGS) entry which is preliminary data.</text>
</comment>
<dbReference type="GO" id="GO:0016579">
    <property type="term" value="P:protein deubiquitination"/>
    <property type="evidence" value="ECO:0007669"/>
    <property type="project" value="InterPro"/>
</dbReference>
<comment type="catalytic activity">
    <reaction evidence="1">
        <text>Thiol-dependent hydrolysis of ester, thioester, amide, peptide and isopeptide bonds formed by the C-terminal Gly of ubiquitin (a 76-residue protein attached to proteins as an intracellular targeting signal).</text>
        <dbReference type="EC" id="3.4.19.12"/>
    </reaction>
</comment>
<dbReference type="InterPro" id="IPR001394">
    <property type="entry name" value="Peptidase_C19_UCH"/>
</dbReference>
<dbReference type="AlphaFoldDB" id="A0AAV2BH02"/>
<proteinExistence type="inferred from homology"/>
<evidence type="ECO:0000256" key="6">
    <source>
        <dbReference type="ARBA" id="ARBA00022801"/>
    </source>
</evidence>
<protein>
    <recommendedName>
        <fullName evidence="3">ubiquitinyl hydrolase 1</fullName>
        <ecNumber evidence="3">3.4.19.12</ecNumber>
    </recommendedName>
</protein>
<dbReference type="GO" id="GO:0004843">
    <property type="term" value="F:cysteine-type deubiquitinase activity"/>
    <property type="evidence" value="ECO:0007669"/>
    <property type="project" value="UniProtKB-EC"/>
</dbReference>
<evidence type="ECO:0000256" key="2">
    <source>
        <dbReference type="ARBA" id="ARBA00005427"/>
    </source>
</evidence>
<dbReference type="GO" id="GO:0006508">
    <property type="term" value="P:proteolysis"/>
    <property type="evidence" value="ECO:0007669"/>
    <property type="project" value="UniProtKB-KW"/>
</dbReference>
<dbReference type="InterPro" id="IPR028889">
    <property type="entry name" value="USP"/>
</dbReference>
<feature type="domain" description="USP" evidence="8">
    <location>
        <begin position="354"/>
        <end position="709"/>
    </location>
</feature>
<dbReference type="InterPro" id="IPR018200">
    <property type="entry name" value="USP_CS"/>
</dbReference>
<dbReference type="InterPro" id="IPR038765">
    <property type="entry name" value="Papain-like_cys_pep_sf"/>
</dbReference>
<dbReference type="Pfam" id="PF00443">
    <property type="entry name" value="UCH"/>
    <property type="match status" value="1"/>
</dbReference>
<name>A0AAV2BH02_9ARAC</name>
<organism evidence="9 10">
    <name type="scientific">Larinioides sclopetarius</name>
    <dbReference type="NCBI Taxonomy" id="280406"/>
    <lineage>
        <taxon>Eukaryota</taxon>
        <taxon>Metazoa</taxon>
        <taxon>Ecdysozoa</taxon>
        <taxon>Arthropoda</taxon>
        <taxon>Chelicerata</taxon>
        <taxon>Arachnida</taxon>
        <taxon>Araneae</taxon>
        <taxon>Araneomorphae</taxon>
        <taxon>Entelegynae</taxon>
        <taxon>Araneoidea</taxon>
        <taxon>Araneidae</taxon>
        <taxon>Larinioides</taxon>
    </lineage>
</organism>
<evidence type="ECO:0000256" key="1">
    <source>
        <dbReference type="ARBA" id="ARBA00000707"/>
    </source>
</evidence>
<comment type="similarity">
    <text evidence="2">Belongs to the peptidase C19 family. USP10 subfamily.</text>
</comment>
<dbReference type="InterPro" id="IPR050164">
    <property type="entry name" value="Peptidase_C19"/>
</dbReference>
<evidence type="ECO:0000259" key="8">
    <source>
        <dbReference type="PROSITE" id="PS50235"/>
    </source>
</evidence>
<gene>
    <name evidence="9" type="ORF">LARSCL_LOCUS19305</name>
</gene>
<dbReference type="GO" id="GO:0005634">
    <property type="term" value="C:nucleus"/>
    <property type="evidence" value="ECO:0007669"/>
    <property type="project" value="TreeGrafter"/>
</dbReference>
<evidence type="ECO:0000313" key="10">
    <source>
        <dbReference type="Proteomes" id="UP001497382"/>
    </source>
</evidence>
<dbReference type="EMBL" id="CAXIEN010000372">
    <property type="protein sequence ID" value="CAL1295510.1"/>
    <property type="molecule type" value="Genomic_DNA"/>
</dbReference>
<keyword evidence="10" id="KW-1185">Reference proteome</keyword>
<evidence type="ECO:0000256" key="5">
    <source>
        <dbReference type="ARBA" id="ARBA00022786"/>
    </source>
</evidence>
<dbReference type="CDD" id="cd02257">
    <property type="entry name" value="Peptidase_C19"/>
    <property type="match status" value="1"/>
</dbReference>
<dbReference type="PANTHER" id="PTHR24006">
    <property type="entry name" value="UBIQUITIN CARBOXYL-TERMINAL HYDROLASE"/>
    <property type="match status" value="1"/>
</dbReference>
<accession>A0AAV2BH02</accession>
<dbReference type="GO" id="GO:0030330">
    <property type="term" value="P:DNA damage response, signal transduction by p53 class mediator"/>
    <property type="evidence" value="ECO:0007669"/>
    <property type="project" value="TreeGrafter"/>
</dbReference>
<dbReference type="PANTHER" id="PTHR24006:SF687">
    <property type="entry name" value="UBIQUITIN CARBOXYL-TERMINAL HYDROLASE 10"/>
    <property type="match status" value="1"/>
</dbReference>
<reference evidence="9 10" key="1">
    <citation type="submission" date="2024-04" db="EMBL/GenBank/DDBJ databases">
        <authorList>
            <person name="Rising A."/>
            <person name="Reimegard J."/>
            <person name="Sonavane S."/>
            <person name="Akerstrom W."/>
            <person name="Nylinder S."/>
            <person name="Hedman E."/>
            <person name="Kallberg Y."/>
        </authorList>
    </citation>
    <scope>NUCLEOTIDE SEQUENCE [LARGE SCALE GENOMIC DNA]</scope>
</reference>
<dbReference type="EC" id="3.4.19.12" evidence="3"/>
<dbReference type="GO" id="GO:0005829">
    <property type="term" value="C:cytosol"/>
    <property type="evidence" value="ECO:0007669"/>
    <property type="project" value="TreeGrafter"/>
</dbReference>
<sequence length="709" mass="79345">MDENLGFLNFDGLDDVQVLHLKEMLHPSNFVSEIEFPWDDDSEDKLLSKGNISSLNVHAPAFQSHVPLLNNHASANTELHNAPSVSYTNGSSLPGAAPMLNDAHYHPAPVDEQMRTLQPAPQSFPNSQQTLQKNTCDQQVTFSQHPKPFEGDFYPTMHETQQIPSSVSSFKLNPTVSCFIPQNMVIYPTQPQQPVNGLPTQADSVAANTNVNNKTHDESELLPEQNAPTNLTEKVTQNGLKQNVEPNELNVDALNVKDEATSAKPIVSKPEEPVAPSKPVGRSWADIVSKGPKPAKVTFAKPAVSSNEAAVVKNVKIEQEKEVLLLAEDKMSFLLGKHLHEVKLDFHPVLLQPRGLINRRNWCYINACLQALLACSPFYTLLRDLPLGPGVDRGKSSTPVIDSMVKVMYEFSRYDTSQEELQLGPPFQPDFMYDMLSDLKSDCLKGQQEDAEEFLSFILNGMHEEMVKIIKNYQKKTNIKMEEVNGDINDEGDDWQVIQGGSKNKGMVTRKVVEHRTPISDLLGGQIKSFLTTKTVKTASIQPFFTLQLDIQSDNVTSVSEALKEMTVKVPIQGYVCAKSKQEVEAFNHVALQKLPPILILHLKRFVYNKNGGCKKVMKKTDYPLVLDISKDILSSDVKNENLRPYKLFAVMYHDGEEAVKGHYISDVYNHGSKTWIRCDDRSVTAVTEDQVLSYSPPRVPYLLFYQES</sequence>
<evidence type="ECO:0000313" key="9">
    <source>
        <dbReference type="EMBL" id="CAL1295510.1"/>
    </source>
</evidence>
<dbReference type="Gene3D" id="3.90.70.10">
    <property type="entry name" value="Cysteine proteinases"/>
    <property type="match status" value="1"/>
</dbReference>
<evidence type="ECO:0000256" key="3">
    <source>
        <dbReference type="ARBA" id="ARBA00012759"/>
    </source>
</evidence>
<dbReference type="GO" id="GO:0010506">
    <property type="term" value="P:regulation of autophagy"/>
    <property type="evidence" value="ECO:0007669"/>
    <property type="project" value="TreeGrafter"/>
</dbReference>
<dbReference type="FunFam" id="3.90.70.10:FF:000092">
    <property type="entry name" value="Ubiquitin carboxyl-terminal hydrolase"/>
    <property type="match status" value="1"/>
</dbReference>